<sequence length="74" mass="8349">MNESLTLIFTIGIRVPNNSIGYYNNYNLPANYIICQNANKHILINKIRYLAKVLMVSLAEILAILSISKTSAMF</sequence>
<evidence type="ECO:0000313" key="2">
    <source>
        <dbReference type="Proteomes" id="UP000008075"/>
    </source>
</evidence>
<proteinExistence type="predicted"/>
<dbReference type="Proteomes" id="UP000008075">
    <property type="component" value="Chromosome"/>
</dbReference>
<organism evidence="1 2">
    <name type="scientific">Xenorhabdus nematophila (strain ATCC 19061 / DSM 3370 / CCUG 14189 / LMG 1036 / NCIMB 9965 / AN6)</name>
    <dbReference type="NCBI Taxonomy" id="406817"/>
    <lineage>
        <taxon>Bacteria</taxon>
        <taxon>Pseudomonadati</taxon>
        <taxon>Pseudomonadota</taxon>
        <taxon>Gammaproteobacteria</taxon>
        <taxon>Enterobacterales</taxon>
        <taxon>Morganellaceae</taxon>
        <taxon>Xenorhabdus</taxon>
    </lineage>
</organism>
<accession>D3VCJ2</accession>
<dbReference type="EMBL" id="FN667742">
    <property type="protein sequence ID" value="CBJ92027.1"/>
    <property type="molecule type" value="Genomic_DNA"/>
</dbReference>
<dbReference type="KEGG" id="xne:XNC1_4002"/>
<dbReference type="HOGENOM" id="CLU_2686985_0_0_6"/>
<keyword evidence="2" id="KW-1185">Reference proteome</keyword>
<evidence type="ECO:0000313" key="1">
    <source>
        <dbReference type="EMBL" id="CBJ92027.1"/>
    </source>
</evidence>
<name>D3VCJ2_XENNA</name>
<dbReference type="STRING" id="406817.XNC1_4002"/>
<protein>
    <submittedName>
        <fullName evidence="1">Uncharacterized protein</fullName>
    </submittedName>
</protein>
<dbReference type="AlphaFoldDB" id="D3VCJ2"/>
<reference evidence="1 2" key="1">
    <citation type="journal article" date="2011" name="PLoS ONE">
        <title>The entomopathogenic bacterial endosymbionts xenorhabdus and photorhabdus: convergent lifestyles from divergent genomes.</title>
        <authorList>
            <person name="Chaston J.M."/>
            <person name="Suen G."/>
            <person name="Tucker S.L."/>
            <person name="Andersen A.W."/>
            <person name="Bhasin A."/>
            <person name="Bode E."/>
            <person name="Bode H.B."/>
            <person name="Brachmann A.O."/>
            <person name="Cowles C.E."/>
            <person name="Cowles K.N."/>
            <person name="Darby C."/>
            <person name="de Leon L."/>
            <person name="Drace K."/>
            <person name="Du Z."/>
            <person name="Givaudan A."/>
            <person name="Herbert Tran E.E."/>
            <person name="Jewell K.A."/>
            <person name="Knack J.J."/>
            <person name="Krasomil-Osterfeld K.C."/>
            <person name="Kukor R."/>
            <person name="Lanois A."/>
            <person name="Latreille P."/>
            <person name="Leimgruber N.K."/>
            <person name="Lipke C.M."/>
            <person name="Liu R."/>
            <person name="Lu X."/>
            <person name="Martens E.C."/>
            <person name="Marri P.R."/>
            <person name="Medigue C."/>
            <person name="Menard M.L."/>
            <person name="Miller N.M."/>
            <person name="Morales-Soto N."/>
            <person name="Norton S."/>
            <person name="Ogier J.C."/>
            <person name="Orchard S.S."/>
            <person name="Park D."/>
            <person name="Park Y."/>
            <person name="Qurollo B.A."/>
            <person name="Sugar D.R."/>
            <person name="Richards G.R."/>
            <person name="Rouy Z."/>
            <person name="Slominski B."/>
            <person name="Slominski K."/>
            <person name="Snyder H."/>
            <person name="Tjaden B.C."/>
            <person name="van der Hoeven R."/>
            <person name="Welch R.D."/>
            <person name="Wheeler C."/>
            <person name="Xiang B."/>
            <person name="Barbazuk B."/>
            <person name="Gaudriault S."/>
            <person name="Goodner B."/>
            <person name="Slater S.C."/>
            <person name="Forst S."/>
            <person name="Goldman B.S."/>
            <person name="Goodrich-Blair H."/>
        </authorList>
    </citation>
    <scope>NUCLEOTIDE SEQUENCE [LARGE SCALE GENOMIC DNA]</scope>
    <source>
        <strain evidence="2">ATCC 19061 / DSM 3370 / CCUG 14189 / LMG 1036 / NCIMB 9965 / AN6</strain>
    </source>
</reference>
<gene>
    <name evidence="1" type="ordered locus">XNC1_4002</name>
</gene>